<sequence>MTEISELPDAAKDFLLPYLPSRDTILAAPNRPHITLTYACSLDSMISLAPGVRTTLSGPETKSMTHYLRLKHDAILVGVGTAIADDPSLNCRYPGVSRDTQPRPFILDPSARWNVADSKVRRLASEREGKSPSVIHSDALFSEEQLDAMTSEGESDVPNAERVFVRGGHSTDSSVTVQPRHIDWLDLLRVLKRRGVNSMMIEGGATIINDLLQHPDLVDSVIITIAPTWLGQGGVTISPSPQVKNGERVNAANLHQTSWRQFGSDAVLCGRLTR</sequence>
<dbReference type="InterPro" id="IPR024072">
    <property type="entry name" value="DHFR-like_dom_sf"/>
</dbReference>
<dbReference type="InterPro" id="IPR050765">
    <property type="entry name" value="Riboflavin_Biosynth_HTPR"/>
</dbReference>
<keyword evidence="7" id="KW-0521">NADP</keyword>
<evidence type="ECO:0000256" key="11">
    <source>
        <dbReference type="ARBA" id="ARBA00047550"/>
    </source>
</evidence>
<dbReference type="RefSeq" id="XP_033587731.1">
    <property type="nucleotide sequence ID" value="XM_033737423.1"/>
</dbReference>
<dbReference type="EMBL" id="MU001638">
    <property type="protein sequence ID" value="KAF2481161.1"/>
    <property type="molecule type" value="Genomic_DNA"/>
</dbReference>
<evidence type="ECO:0000256" key="7">
    <source>
        <dbReference type="ARBA" id="ARBA00022857"/>
    </source>
</evidence>
<dbReference type="GO" id="GO:0009231">
    <property type="term" value="P:riboflavin biosynthetic process"/>
    <property type="evidence" value="ECO:0007669"/>
    <property type="project" value="UniProtKB-KW"/>
</dbReference>
<evidence type="ECO:0000313" key="15">
    <source>
        <dbReference type="Proteomes" id="UP000799767"/>
    </source>
</evidence>
<evidence type="ECO:0000256" key="3">
    <source>
        <dbReference type="ARBA" id="ARBA00009723"/>
    </source>
</evidence>
<gene>
    <name evidence="14" type="ORF">BDY17DRAFT_325874</name>
</gene>
<evidence type="ECO:0000313" key="14">
    <source>
        <dbReference type="EMBL" id="KAF2481161.1"/>
    </source>
</evidence>
<reference evidence="14" key="1">
    <citation type="journal article" date="2020" name="Stud. Mycol.">
        <title>101 Dothideomycetes genomes: a test case for predicting lifestyles and emergence of pathogens.</title>
        <authorList>
            <person name="Haridas S."/>
            <person name="Albert R."/>
            <person name="Binder M."/>
            <person name="Bloem J."/>
            <person name="Labutti K."/>
            <person name="Salamov A."/>
            <person name="Andreopoulos B."/>
            <person name="Baker S."/>
            <person name="Barry K."/>
            <person name="Bills G."/>
            <person name="Bluhm B."/>
            <person name="Cannon C."/>
            <person name="Castanera R."/>
            <person name="Culley D."/>
            <person name="Daum C."/>
            <person name="Ezra D."/>
            <person name="Gonzalez J."/>
            <person name="Henrissat B."/>
            <person name="Kuo A."/>
            <person name="Liang C."/>
            <person name="Lipzen A."/>
            <person name="Lutzoni F."/>
            <person name="Magnuson J."/>
            <person name="Mondo S."/>
            <person name="Nolan M."/>
            <person name="Ohm R."/>
            <person name="Pangilinan J."/>
            <person name="Park H.-J."/>
            <person name="Ramirez L."/>
            <person name="Alfaro M."/>
            <person name="Sun H."/>
            <person name="Tritt A."/>
            <person name="Yoshinaga Y."/>
            <person name="Zwiers L.-H."/>
            <person name="Turgeon B."/>
            <person name="Goodwin S."/>
            <person name="Spatafora J."/>
            <person name="Crous P."/>
            <person name="Grigoriev I."/>
        </authorList>
    </citation>
    <scope>NUCLEOTIDE SEQUENCE</scope>
    <source>
        <strain evidence="14">CBS 113389</strain>
    </source>
</reference>
<organism evidence="14 15">
    <name type="scientific">Neohortaea acidophila</name>
    <dbReference type="NCBI Taxonomy" id="245834"/>
    <lineage>
        <taxon>Eukaryota</taxon>
        <taxon>Fungi</taxon>
        <taxon>Dikarya</taxon>
        <taxon>Ascomycota</taxon>
        <taxon>Pezizomycotina</taxon>
        <taxon>Dothideomycetes</taxon>
        <taxon>Dothideomycetidae</taxon>
        <taxon>Mycosphaerellales</taxon>
        <taxon>Teratosphaeriaceae</taxon>
        <taxon>Neohortaea</taxon>
    </lineage>
</organism>
<dbReference type="PANTHER" id="PTHR38011">
    <property type="entry name" value="DIHYDROFOLATE REDUCTASE FAMILY PROTEIN (AFU_ORTHOLOGUE AFUA_8G06820)"/>
    <property type="match status" value="1"/>
</dbReference>
<evidence type="ECO:0000256" key="8">
    <source>
        <dbReference type="ARBA" id="ARBA00023002"/>
    </source>
</evidence>
<name>A0A6A6PN92_9PEZI</name>
<dbReference type="Gene3D" id="3.40.430.10">
    <property type="entry name" value="Dihydrofolate Reductase, subunit A"/>
    <property type="match status" value="1"/>
</dbReference>
<evidence type="ECO:0000256" key="9">
    <source>
        <dbReference type="ARBA" id="ARBA00030073"/>
    </source>
</evidence>
<proteinExistence type="inferred from homology"/>
<evidence type="ECO:0000259" key="13">
    <source>
        <dbReference type="Pfam" id="PF01872"/>
    </source>
</evidence>
<accession>A0A6A6PN92</accession>
<dbReference type="GeneID" id="54478425"/>
<evidence type="ECO:0000256" key="4">
    <source>
        <dbReference type="ARBA" id="ARBA00012851"/>
    </source>
</evidence>
<dbReference type="Proteomes" id="UP000799767">
    <property type="component" value="Unassembled WGS sequence"/>
</dbReference>
<feature type="domain" description="Bacterial bifunctional deaminase-reductase C-terminal" evidence="13">
    <location>
        <begin position="32"/>
        <end position="268"/>
    </location>
</feature>
<protein>
    <recommendedName>
        <fullName evidence="5">2,5-diamino-6-ribosylamino-4(3H)-pyrimidinone 5'-phosphate reductase</fullName>
        <ecNumber evidence="4">1.1.1.302</ecNumber>
    </recommendedName>
    <alternativeName>
        <fullName evidence="10">2,5-diamino-6-(5-phospho-D-ribosylamino)pyrimidin-4(3H)-one reductase</fullName>
    </alternativeName>
    <alternativeName>
        <fullName evidence="9">2,5-diamino-6-ribitylamino-4(3H)-pyrimidinone 5'-phosphate synthase</fullName>
    </alternativeName>
</protein>
<comment type="similarity">
    <text evidence="3">Belongs to the HTP reductase family.</text>
</comment>
<evidence type="ECO:0000256" key="1">
    <source>
        <dbReference type="ARBA" id="ARBA00003555"/>
    </source>
</evidence>
<comment type="pathway">
    <text evidence="2">Cofactor biosynthesis; riboflavin biosynthesis.</text>
</comment>
<dbReference type="PANTHER" id="PTHR38011:SF7">
    <property type="entry name" value="2,5-DIAMINO-6-RIBOSYLAMINO-4(3H)-PYRIMIDINONE 5'-PHOSPHATE REDUCTASE"/>
    <property type="match status" value="1"/>
</dbReference>
<comment type="function">
    <text evidence="1">Catalyzes an early step in riboflavin biosynthesis, the NADPH-dependent reduction of the ribose side chain of 2,5-diamino-6-ribosylamino-4(3H)-pyrimidinone 5'-phosphate, yielding 2,5-diamino-6-ribitylamino-4(3H)-pyrimidinone 5'-phosphate.</text>
</comment>
<evidence type="ECO:0000256" key="2">
    <source>
        <dbReference type="ARBA" id="ARBA00005104"/>
    </source>
</evidence>
<evidence type="ECO:0000256" key="12">
    <source>
        <dbReference type="ARBA" id="ARBA00049020"/>
    </source>
</evidence>
<evidence type="ECO:0000256" key="5">
    <source>
        <dbReference type="ARBA" id="ARBA00015035"/>
    </source>
</evidence>
<comment type="catalytic activity">
    <reaction evidence="11">
        <text>2,5-diamino-6-(1-D-ribitylamino)pyrimidin-4(3H)-one 5'-phosphate + NAD(+) = 2,5-diamino-6-(1-D-ribosylamino)pyrimidin-4(3H)-one 5'-phosphate + NADH + H(+)</text>
        <dbReference type="Rhea" id="RHEA:27274"/>
        <dbReference type="ChEBI" id="CHEBI:15378"/>
        <dbReference type="ChEBI" id="CHEBI:57540"/>
        <dbReference type="ChEBI" id="CHEBI:57945"/>
        <dbReference type="ChEBI" id="CHEBI:58890"/>
        <dbReference type="ChEBI" id="CHEBI:59545"/>
        <dbReference type="EC" id="1.1.1.302"/>
    </reaction>
</comment>
<dbReference type="EC" id="1.1.1.302" evidence="4"/>
<dbReference type="AlphaFoldDB" id="A0A6A6PN92"/>
<evidence type="ECO:0000256" key="10">
    <source>
        <dbReference type="ARBA" id="ARBA00031630"/>
    </source>
</evidence>
<dbReference type="SUPFAM" id="SSF53597">
    <property type="entry name" value="Dihydrofolate reductase-like"/>
    <property type="match status" value="1"/>
</dbReference>
<keyword evidence="6" id="KW-0686">Riboflavin biosynthesis</keyword>
<keyword evidence="8" id="KW-0560">Oxidoreductase</keyword>
<keyword evidence="15" id="KW-1185">Reference proteome</keyword>
<dbReference type="Pfam" id="PF01872">
    <property type="entry name" value="RibD_C"/>
    <property type="match status" value="1"/>
</dbReference>
<evidence type="ECO:0000256" key="6">
    <source>
        <dbReference type="ARBA" id="ARBA00022619"/>
    </source>
</evidence>
<dbReference type="InterPro" id="IPR002734">
    <property type="entry name" value="RibDG_C"/>
</dbReference>
<dbReference type="GO" id="GO:0008703">
    <property type="term" value="F:5-amino-6-(5-phosphoribosylamino)uracil reductase activity"/>
    <property type="evidence" value="ECO:0007669"/>
    <property type="project" value="InterPro"/>
</dbReference>
<comment type="catalytic activity">
    <reaction evidence="12">
        <text>2,5-diamino-6-(1-D-ribitylamino)pyrimidin-4(3H)-one 5'-phosphate + NADP(+) = 2,5-diamino-6-(1-D-ribosylamino)pyrimidin-4(3H)-one 5'-phosphate + NADPH + H(+)</text>
        <dbReference type="Rhea" id="RHEA:27278"/>
        <dbReference type="ChEBI" id="CHEBI:15378"/>
        <dbReference type="ChEBI" id="CHEBI:57783"/>
        <dbReference type="ChEBI" id="CHEBI:58349"/>
        <dbReference type="ChEBI" id="CHEBI:58890"/>
        <dbReference type="ChEBI" id="CHEBI:59545"/>
        <dbReference type="EC" id="1.1.1.302"/>
    </reaction>
</comment>
<dbReference type="OrthoDB" id="5432at2759"/>